<evidence type="ECO:0000256" key="6">
    <source>
        <dbReference type="ARBA" id="ARBA00023268"/>
    </source>
</evidence>
<feature type="region of interest" description="Disordered" evidence="9">
    <location>
        <begin position="45"/>
        <end position="96"/>
    </location>
</feature>
<protein>
    <recommendedName>
        <fullName evidence="7">peptidoglycan glycosyltransferase</fullName>
        <ecNumber evidence="7">2.4.99.28</ecNumber>
    </recommendedName>
</protein>
<feature type="region of interest" description="Disordered" evidence="9">
    <location>
        <begin position="177"/>
        <end position="215"/>
    </location>
</feature>
<dbReference type="InterPro" id="IPR012338">
    <property type="entry name" value="Beta-lactam/transpept-like"/>
</dbReference>
<feature type="domain" description="Glycosyl transferase family 51" evidence="11">
    <location>
        <begin position="263"/>
        <end position="419"/>
    </location>
</feature>
<feature type="compositionally biased region" description="Acidic residues" evidence="9">
    <location>
        <begin position="177"/>
        <end position="190"/>
    </location>
</feature>
<dbReference type="Proteomes" id="UP001472866">
    <property type="component" value="Chromosome 01"/>
</dbReference>
<keyword evidence="2" id="KW-0645">Protease</keyword>
<keyword evidence="13" id="KW-1185">Reference proteome</keyword>
<keyword evidence="1" id="KW-0121">Carboxypeptidase</keyword>
<dbReference type="GO" id="GO:0008955">
    <property type="term" value="F:peptidoglycan glycosyltransferase activity"/>
    <property type="evidence" value="ECO:0007669"/>
    <property type="project" value="UniProtKB-EC"/>
</dbReference>
<dbReference type="InterPro" id="IPR023346">
    <property type="entry name" value="Lysozyme-like_dom_sf"/>
</dbReference>
<keyword evidence="4" id="KW-0808">Transferase</keyword>
<feature type="domain" description="Penicillin-binding protein transpeptidase" evidence="10">
    <location>
        <begin position="533"/>
        <end position="609"/>
    </location>
</feature>
<sequence>MASAMDRRGRSLADCGTISSRCGAPLLRPRATPVLRCARARDRDRLLSKGQDGPRGVARARGRAQIPGTGRGIGQHMCRSSSSDGREGVDPPETWRSSLPDLLRDVAERARGWRGLATWKRAGMAAGSLVALGATVDIVRFLSSVPPGGGNGLLGFGGGGGGDGLDALAALYTNDLDSDSDEETDSDCDSESQVSGRRDRRSRRSGASGSSRFVGSGAEPTVVYDVQGRVIATLMLSPSGSQTLVREEGGGSRLLPRGCVFGVPLSETSDSVWQAIVASEDKRFFDHNGIDFFGIARAVLSLGGRGGGSTITQQLAKNVALNPSRTVTRKVVELFLALGIERKMRKRSILEAYLNTVYWGHGVWGVAGASAVYFRKKPRDLNLEEASLLAGILPAPEHLSPYRNPKGCLRARASVLRRMLACGYITDGEFDQVASKKQLPRSMLTQGGGLLDGGRETQGGGGPAAIGVPFRAPYFVAEVLYQLRGLFTDGEVLHRGGLQVHTTVDLALQEHAERILQEDGARMRLGEDKGEAALVAMDPHSGAVRVLVGGRSYAKSPYNRAMLALRQPGSAFKPIVYLAALATGLVTPRTEVEDEEIVFRREGDQEGGWTAISKKDRALRVLERREEREKEREEAGRRAQRLRMDHERTLRSHREAAERCRRRLQATQRRIAEYEGGKIVRKQSYFDSLLEESSLLEEELLRLEESVPTPSPEIPQLERRSMVRTPAPAEAQASRRSRILGRPAPRPHSSSSAEEEEEDEEVSDREGDYCPQNYSREYRGVVTLRQSLAGSLNVPTVKLANLIGVDAVIDMARKLGIRGKLPYELSLALGSCEVTPFEMAHAFNTIASGGVCSRPHLITKVRDSANRVVYRHKASKRVVLGRNICADMHRMLCSAVTEGTGRAATKGWPAGAAAGKTGTSDDYRDAWFAGYVPQLTCVVWVGRDDNSSLPGTGATLAAPVWASFMRAAQGVGIQTEKGMSKRRARARWRTQGNEED</sequence>
<dbReference type="Pfam" id="PF00905">
    <property type="entry name" value="Transpeptidase"/>
    <property type="match status" value="2"/>
</dbReference>
<feature type="region of interest" description="Disordered" evidence="9">
    <location>
        <begin position="626"/>
        <end position="656"/>
    </location>
</feature>
<dbReference type="Gene3D" id="1.10.3810.10">
    <property type="entry name" value="Biosynthetic peptidoglycan transglycosylase-like"/>
    <property type="match status" value="1"/>
</dbReference>
<dbReference type="Gene3D" id="3.40.710.10">
    <property type="entry name" value="DD-peptidase/beta-lactamase superfamily"/>
    <property type="match status" value="2"/>
</dbReference>
<dbReference type="SUPFAM" id="SSF56601">
    <property type="entry name" value="beta-lactamase/transpeptidase-like"/>
    <property type="match status" value="2"/>
</dbReference>
<dbReference type="PANTHER" id="PTHR32282:SF33">
    <property type="entry name" value="PEPTIDOGLYCAN GLYCOSYLTRANSFERASE"/>
    <property type="match status" value="1"/>
</dbReference>
<dbReference type="EMBL" id="CP151501">
    <property type="protein sequence ID" value="WZN59380.1"/>
    <property type="molecule type" value="Genomic_DNA"/>
</dbReference>
<keyword evidence="6" id="KW-0511">Multifunctional enzyme</keyword>
<dbReference type="PANTHER" id="PTHR32282">
    <property type="entry name" value="BINDING PROTEIN TRANSPEPTIDASE, PUTATIVE-RELATED"/>
    <property type="match status" value="1"/>
</dbReference>
<dbReference type="EC" id="2.4.99.28" evidence="7"/>
<reference evidence="12 13" key="1">
    <citation type="submission" date="2024-03" db="EMBL/GenBank/DDBJ databases">
        <title>Complete genome sequence of the green alga Chloropicon roscoffensis RCC1871.</title>
        <authorList>
            <person name="Lemieux C."/>
            <person name="Pombert J.-F."/>
            <person name="Otis C."/>
            <person name="Turmel M."/>
        </authorList>
    </citation>
    <scope>NUCLEOTIDE SEQUENCE [LARGE SCALE GENOMIC DNA]</scope>
    <source>
        <strain evidence="12 13">RCC1871</strain>
    </source>
</reference>
<evidence type="ECO:0000259" key="10">
    <source>
        <dbReference type="Pfam" id="PF00905"/>
    </source>
</evidence>
<comment type="catalytic activity">
    <reaction evidence="8">
        <text>[GlcNAc-(1-&gt;4)-Mur2Ac(oyl-L-Ala-gamma-D-Glu-L-Lys-D-Ala-D-Ala)](n)-di-trans,octa-cis-undecaprenyl diphosphate + beta-D-GlcNAc-(1-&gt;4)-Mur2Ac(oyl-L-Ala-gamma-D-Glu-L-Lys-D-Ala-D-Ala)-di-trans,octa-cis-undecaprenyl diphosphate = [GlcNAc-(1-&gt;4)-Mur2Ac(oyl-L-Ala-gamma-D-Glu-L-Lys-D-Ala-D-Ala)](n+1)-di-trans,octa-cis-undecaprenyl diphosphate + di-trans,octa-cis-undecaprenyl diphosphate + H(+)</text>
        <dbReference type="Rhea" id="RHEA:23708"/>
        <dbReference type="Rhea" id="RHEA-COMP:9602"/>
        <dbReference type="Rhea" id="RHEA-COMP:9603"/>
        <dbReference type="ChEBI" id="CHEBI:15378"/>
        <dbReference type="ChEBI" id="CHEBI:58405"/>
        <dbReference type="ChEBI" id="CHEBI:60033"/>
        <dbReference type="ChEBI" id="CHEBI:78435"/>
        <dbReference type="EC" id="2.4.99.28"/>
    </reaction>
</comment>
<evidence type="ECO:0000256" key="5">
    <source>
        <dbReference type="ARBA" id="ARBA00022801"/>
    </source>
</evidence>
<evidence type="ECO:0000256" key="1">
    <source>
        <dbReference type="ARBA" id="ARBA00022645"/>
    </source>
</evidence>
<dbReference type="InterPro" id="IPR001460">
    <property type="entry name" value="PCN-bd_Tpept"/>
</dbReference>
<accession>A0AAX4NZ43</accession>
<evidence type="ECO:0000256" key="9">
    <source>
        <dbReference type="SAM" id="MobiDB-lite"/>
    </source>
</evidence>
<dbReference type="InterPro" id="IPR001264">
    <property type="entry name" value="Glyco_trans_51"/>
</dbReference>
<dbReference type="InterPro" id="IPR036950">
    <property type="entry name" value="PBP_transglycosylase"/>
</dbReference>
<feature type="region of interest" description="Disordered" evidence="9">
    <location>
        <begin position="703"/>
        <end position="771"/>
    </location>
</feature>
<evidence type="ECO:0000256" key="4">
    <source>
        <dbReference type="ARBA" id="ARBA00022679"/>
    </source>
</evidence>
<gene>
    <name evidence="12" type="ORF">HKI87_01g09060</name>
</gene>
<evidence type="ECO:0000256" key="7">
    <source>
        <dbReference type="ARBA" id="ARBA00044770"/>
    </source>
</evidence>
<organism evidence="12 13">
    <name type="scientific">Chloropicon roscoffensis</name>
    <dbReference type="NCBI Taxonomy" id="1461544"/>
    <lineage>
        <taxon>Eukaryota</taxon>
        <taxon>Viridiplantae</taxon>
        <taxon>Chlorophyta</taxon>
        <taxon>Chloropicophyceae</taxon>
        <taxon>Chloropicales</taxon>
        <taxon>Chloropicaceae</taxon>
        <taxon>Chloropicon</taxon>
    </lineage>
</organism>
<evidence type="ECO:0000259" key="11">
    <source>
        <dbReference type="Pfam" id="PF00912"/>
    </source>
</evidence>
<evidence type="ECO:0000256" key="2">
    <source>
        <dbReference type="ARBA" id="ARBA00022670"/>
    </source>
</evidence>
<keyword evidence="3" id="KW-0328">Glycosyltransferase</keyword>
<evidence type="ECO:0000313" key="13">
    <source>
        <dbReference type="Proteomes" id="UP001472866"/>
    </source>
</evidence>
<dbReference type="GO" id="GO:0004180">
    <property type="term" value="F:carboxypeptidase activity"/>
    <property type="evidence" value="ECO:0007669"/>
    <property type="project" value="UniProtKB-KW"/>
</dbReference>
<evidence type="ECO:0000313" key="12">
    <source>
        <dbReference type="EMBL" id="WZN59380.1"/>
    </source>
</evidence>
<dbReference type="Pfam" id="PF00912">
    <property type="entry name" value="Transgly"/>
    <property type="match status" value="1"/>
</dbReference>
<feature type="compositionally biased region" description="Acidic residues" evidence="9">
    <location>
        <begin position="753"/>
        <end position="763"/>
    </location>
</feature>
<feature type="domain" description="Penicillin-binding protein transpeptidase" evidence="10">
    <location>
        <begin position="771"/>
        <end position="936"/>
    </location>
</feature>
<proteinExistence type="predicted"/>
<evidence type="ECO:0000256" key="3">
    <source>
        <dbReference type="ARBA" id="ARBA00022676"/>
    </source>
</evidence>
<dbReference type="InterPro" id="IPR050396">
    <property type="entry name" value="Glycosyltr_51/Transpeptidase"/>
</dbReference>
<evidence type="ECO:0000256" key="8">
    <source>
        <dbReference type="ARBA" id="ARBA00049902"/>
    </source>
</evidence>
<dbReference type="AlphaFoldDB" id="A0AAX4NZ43"/>
<keyword evidence="5" id="KW-0378">Hydrolase</keyword>
<dbReference type="GO" id="GO:0008658">
    <property type="term" value="F:penicillin binding"/>
    <property type="evidence" value="ECO:0007669"/>
    <property type="project" value="InterPro"/>
</dbReference>
<name>A0AAX4NZ43_9CHLO</name>
<dbReference type="SUPFAM" id="SSF53955">
    <property type="entry name" value="Lysozyme-like"/>
    <property type="match status" value="1"/>
</dbReference>
<dbReference type="GO" id="GO:0006508">
    <property type="term" value="P:proteolysis"/>
    <property type="evidence" value="ECO:0007669"/>
    <property type="project" value="UniProtKB-KW"/>
</dbReference>
<feature type="compositionally biased region" description="Low complexity" evidence="9">
    <location>
        <begin position="205"/>
        <end position="215"/>
    </location>
</feature>